<dbReference type="InterPro" id="IPR011110">
    <property type="entry name" value="Reg_prop"/>
</dbReference>
<gene>
    <name evidence="2" type="ORF">I6E12_05355</name>
</gene>
<name>A0ABS9CGT6_9BACT</name>
<reference evidence="2 3" key="1">
    <citation type="submission" date="2020-12" db="EMBL/GenBank/DDBJ databases">
        <title>Whole genome sequences of gut porcine anaerobes.</title>
        <authorList>
            <person name="Kubasova T."/>
            <person name="Jahodarova E."/>
            <person name="Rychlik I."/>
        </authorList>
    </citation>
    <scope>NUCLEOTIDE SEQUENCE [LARGE SCALE GENOMIC DNA]</scope>
    <source>
        <strain evidence="2 3">An925</strain>
    </source>
</reference>
<dbReference type="Gene3D" id="2.130.10.10">
    <property type="entry name" value="YVTN repeat-like/Quinoprotein amine dehydrogenase"/>
    <property type="match status" value="2"/>
</dbReference>
<evidence type="ECO:0000259" key="1">
    <source>
        <dbReference type="Pfam" id="PF21544"/>
    </source>
</evidence>
<protein>
    <submittedName>
        <fullName evidence="2">Por secretion system protein</fullName>
    </submittedName>
</protein>
<proteinExistence type="predicted"/>
<accession>A0ABS9CGT6</accession>
<dbReference type="SUPFAM" id="SSF75011">
    <property type="entry name" value="3-carboxy-cis,cis-mucoante lactonizing enzyme"/>
    <property type="match status" value="1"/>
</dbReference>
<dbReference type="SUPFAM" id="SSF63829">
    <property type="entry name" value="Calcium-dependent phosphotriesterase"/>
    <property type="match status" value="2"/>
</dbReference>
<evidence type="ECO:0000313" key="3">
    <source>
        <dbReference type="Proteomes" id="UP001200470"/>
    </source>
</evidence>
<dbReference type="Pfam" id="PF21544">
    <property type="entry name" value="PorZ_N_b_propeller"/>
    <property type="match status" value="1"/>
</dbReference>
<dbReference type="Proteomes" id="UP001200470">
    <property type="component" value="Unassembled WGS sequence"/>
</dbReference>
<feature type="domain" description="PorZ N-terminal beta-propeller" evidence="1">
    <location>
        <begin position="64"/>
        <end position="216"/>
    </location>
</feature>
<dbReference type="InterPro" id="IPR015943">
    <property type="entry name" value="WD40/YVTN_repeat-like_dom_sf"/>
</dbReference>
<dbReference type="Pfam" id="PF07494">
    <property type="entry name" value="Reg_prop"/>
    <property type="match status" value="1"/>
</dbReference>
<keyword evidence="3" id="KW-1185">Reference proteome</keyword>
<sequence length="684" mass="75276">MILSPRQTASWLMSHDISFGAVCRCVCTLLCWFAMTTVHAQPGTWQYYLAYGEPQQIEKAEQGLFVKASGNLYHYNLNDQSVTTFDRSNGLNGGQLSHIKWCSEAHRLIAIYTNANIDLINPEGEVTNMPDLYMATMAGSKKVHRIVTDGSIAYLCVGSSIVKIDVANAHVVETYTLGSDVWNVMAVDGNLYANTAASGVMVGRMSDNLINPANWHSTSHFPESIYDAYRGDYDAYISIVSQINAGGPHYNEFNSLWFVNGCLYGVGGGWYDGGQMDRTAQWQQMDREGHWQRIDAPMKKDAVSMAIDPADATHLYIATCGNGLFEFRNGQSVAQYTAGNSLLASAIPGNNNYVRVDGLFYDRQHRLWMTNSETQHPLIRMNSEGTMESLDHPSLFYNGTPLTILRNPTTDHTGKVWLVNSHHHHPCLVRIDPETDEVDRFDALRNQDETPLRDIYSFNCVAEDKDGNIWAGTNQGPLMLTPQQQQSPDYGYTQIVVPRNDGSGYGDYLLEGISVTTMAIDGGNRKWIGTESNGVYVISSDNTTEVAHYTSADSGLLSDRIESIAIDGQTGRVYIGTEEGLCAVVSDATDATEKMEKGVVRAYPNPVAPDYTGPITIEGLSYDADVRIVNTAGMLVARGRSTGGTYIWNGCDSKGRRVASGVYHVLTATSDGHRGTVCRIAIIR</sequence>
<dbReference type="InterPro" id="IPR048954">
    <property type="entry name" value="PorZ_N"/>
</dbReference>
<dbReference type="EMBL" id="JADYTN010000009">
    <property type="protein sequence ID" value="MCF2563537.1"/>
    <property type="molecule type" value="Genomic_DNA"/>
</dbReference>
<comment type="caution">
    <text evidence="2">The sequence shown here is derived from an EMBL/GenBank/DDBJ whole genome shotgun (WGS) entry which is preliminary data.</text>
</comment>
<evidence type="ECO:0000313" key="2">
    <source>
        <dbReference type="EMBL" id="MCF2563537.1"/>
    </source>
</evidence>
<organism evidence="2 3">
    <name type="scientific">Xylanibacter brevis</name>
    <dbReference type="NCBI Taxonomy" id="83231"/>
    <lineage>
        <taxon>Bacteria</taxon>
        <taxon>Pseudomonadati</taxon>
        <taxon>Bacteroidota</taxon>
        <taxon>Bacteroidia</taxon>
        <taxon>Bacteroidales</taxon>
        <taxon>Prevotellaceae</taxon>
        <taxon>Xylanibacter</taxon>
    </lineage>
</organism>
<dbReference type="RefSeq" id="WP_301637897.1">
    <property type="nucleotide sequence ID" value="NZ_JADYTN010000009.1"/>
</dbReference>